<gene>
    <name evidence="2" type="ORF">A3L02_02635</name>
</gene>
<keyword evidence="3" id="KW-1185">Reference proteome</keyword>
<dbReference type="InterPro" id="IPR008075">
    <property type="entry name" value="LIMR"/>
</dbReference>
<keyword evidence="1" id="KW-0472">Membrane</keyword>
<feature type="transmembrane region" description="Helical" evidence="1">
    <location>
        <begin position="156"/>
        <end position="184"/>
    </location>
</feature>
<keyword evidence="1" id="KW-0812">Transmembrane</keyword>
<name>A0A218P0S9_THECE</name>
<evidence type="ECO:0000313" key="3">
    <source>
        <dbReference type="Proteomes" id="UP000197156"/>
    </source>
</evidence>
<dbReference type="Pfam" id="PF06195">
    <property type="entry name" value="DUF996"/>
    <property type="match status" value="1"/>
</dbReference>
<accession>A0A218P0S9</accession>
<evidence type="ECO:0008006" key="4">
    <source>
        <dbReference type="Google" id="ProtNLM"/>
    </source>
</evidence>
<sequence length="206" mass="22634">MGIDVSGERNLGLWGSVLALLGGFVPYLRSILGLIGFVMVLMALKGISDKVGDDRPFRNYLFVFVSGVAVVVLILFLIFGSLSGLWRAEIHEETHWGAPGGSTSADYEMHVPLPIISGIVLLFILMVVVMAYFEIKTWEAMYEITGTREFGDAANWFKWGAVTSIVLVGLLLLFIARIFVILGFHSMPDELEEKGTTDFAIDSPIA</sequence>
<keyword evidence="1" id="KW-1133">Transmembrane helix</keyword>
<dbReference type="PRINTS" id="PR01692">
    <property type="entry name" value="LIPOCALINIMR"/>
</dbReference>
<dbReference type="Proteomes" id="UP000197156">
    <property type="component" value="Chromosome"/>
</dbReference>
<reference evidence="2 3" key="1">
    <citation type="submission" date="2016-03" db="EMBL/GenBank/DDBJ databases">
        <title>Complete genome sequence of Thermococcus celer.</title>
        <authorList>
            <person name="Oger P.M."/>
        </authorList>
    </citation>
    <scope>NUCLEOTIDE SEQUENCE [LARGE SCALE GENOMIC DNA]</scope>
    <source>
        <strain evidence="2 3">Vu 13</strain>
    </source>
</reference>
<dbReference type="EMBL" id="CP014854">
    <property type="protein sequence ID" value="ASI98541.1"/>
    <property type="molecule type" value="Genomic_DNA"/>
</dbReference>
<dbReference type="KEGG" id="tce:A3L02_02635"/>
<protein>
    <recommendedName>
        <fullName evidence="4">DUF996 domain-containing protein</fullName>
    </recommendedName>
</protein>
<feature type="transmembrane region" description="Helical" evidence="1">
    <location>
        <begin position="115"/>
        <end position="135"/>
    </location>
</feature>
<dbReference type="InterPro" id="IPR010397">
    <property type="entry name" value="DUF996"/>
</dbReference>
<feature type="transmembrane region" description="Helical" evidence="1">
    <location>
        <begin position="27"/>
        <end position="47"/>
    </location>
</feature>
<organism evidence="2 3">
    <name type="scientific">Thermococcus celer Vu 13 = JCM 8558</name>
    <dbReference type="NCBI Taxonomy" id="1293037"/>
    <lineage>
        <taxon>Archaea</taxon>
        <taxon>Methanobacteriati</taxon>
        <taxon>Methanobacteriota</taxon>
        <taxon>Thermococci</taxon>
        <taxon>Thermococcales</taxon>
        <taxon>Thermococcaceae</taxon>
        <taxon>Thermococcus</taxon>
    </lineage>
</organism>
<evidence type="ECO:0000256" key="1">
    <source>
        <dbReference type="SAM" id="Phobius"/>
    </source>
</evidence>
<dbReference type="AlphaFoldDB" id="A0A218P0S9"/>
<proteinExistence type="predicted"/>
<feature type="transmembrane region" description="Helical" evidence="1">
    <location>
        <begin position="59"/>
        <end position="79"/>
    </location>
</feature>
<evidence type="ECO:0000313" key="2">
    <source>
        <dbReference type="EMBL" id="ASI98541.1"/>
    </source>
</evidence>